<proteinExistence type="predicted"/>
<accession>A0A9N7Y3S2</accession>
<dbReference type="Proteomes" id="UP001153269">
    <property type="component" value="Unassembled WGS sequence"/>
</dbReference>
<reference evidence="1" key="1">
    <citation type="submission" date="2020-03" db="EMBL/GenBank/DDBJ databases">
        <authorList>
            <person name="Weist P."/>
        </authorList>
    </citation>
    <scope>NUCLEOTIDE SEQUENCE</scope>
</reference>
<evidence type="ECO:0000313" key="1">
    <source>
        <dbReference type="EMBL" id="CAB1417135.1"/>
    </source>
</evidence>
<name>A0A9N7Y3S2_PLEPL</name>
<dbReference type="EMBL" id="CADEAL010000247">
    <property type="protein sequence ID" value="CAB1417135.1"/>
    <property type="molecule type" value="Genomic_DNA"/>
</dbReference>
<dbReference type="AlphaFoldDB" id="A0A9N7Y3S2"/>
<sequence>MAEDAALHTWLQSAHHSSLMSSPAGQSCNALQCINPASSTTLHQFVVLDHPFSNQPQICLSSSKGLQHRPRISSLLPPNRTLVLFAVNNLLNLFSCLSRTFVHQSSTGNRLEALTLDSITQ</sequence>
<protein>
    <submittedName>
        <fullName evidence="1">Uncharacterized protein</fullName>
    </submittedName>
</protein>
<evidence type="ECO:0000313" key="2">
    <source>
        <dbReference type="Proteomes" id="UP001153269"/>
    </source>
</evidence>
<organism evidence="1 2">
    <name type="scientific">Pleuronectes platessa</name>
    <name type="common">European plaice</name>
    <dbReference type="NCBI Taxonomy" id="8262"/>
    <lineage>
        <taxon>Eukaryota</taxon>
        <taxon>Metazoa</taxon>
        <taxon>Chordata</taxon>
        <taxon>Craniata</taxon>
        <taxon>Vertebrata</taxon>
        <taxon>Euteleostomi</taxon>
        <taxon>Actinopterygii</taxon>
        <taxon>Neopterygii</taxon>
        <taxon>Teleostei</taxon>
        <taxon>Neoteleostei</taxon>
        <taxon>Acanthomorphata</taxon>
        <taxon>Carangaria</taxon>
        <taxon>Pleuronectiformes</taxon>
        <taxon>Pleuronectoidei</taxon>
        <taxon>Pleuronectidae</taxon>
        <taxon>Pleuronectes</taxon>
    </lineage>
</organism>
<comment type="caution">
    <text evidence="1">The sequence shown here is derived from an EMBL/GenBank/DDBJ whole genome shotgun (WGS) entry which is preliminary data.</text>
</comment>
<gene>
    <name evidence="1" type="ORF">PLEPLA_LOCUS4936</name>
</gene>
<keyword evidence="2" id="KW-1185">Reference proteome</keyword>